<dbReference type="EMBL" id="CAADRA010002084">
    <property type="protein sequence ID" value="VFT82652.1"/>
    <property type="molecule type" value="Genomic_DNA"/>
</dbReference>
<dbReference type="EMBL" id="VJMH01002082">
    <property type="protein sequence ID" value="KAF0710155.1"/>
    <property type="molecule type" value="Genomic_DNA"/>
</dbReference>
<protein>
    <submittedName>
        <fullName evidence="3">Aste57867_5606 protein</fullName>
    </submittedName>
</protein>
<organism evidence="3 4">
    <name type="scientific">Aphanomyces stellatus</name>
    <dbReference type="NCBI Taxonomy" id="120398"/>
    <lineage>
        <taxon>Eukaryota</taxon>
        <taxon>Sar</taxon>
        <taxon>Stramenopiles</taxon>
        <taxon>Oomycota</taxon>
        <taxon>Saprolegniomycetes</taxon>
        <taxon>Saprolegniales</taxon>
        <taxon>Verrucalvaceae</taxon>
        <taxon>Aphanomyces</taxon>
    </lineage>
</organism>
<evidence type="ECO:0000313" key="4">
    <source>
        <dbReference type="Proteomes" id="UP000332933"/>
    </source>
</evidence>
<evidence type="ECO:0000313" key="2">
    <source>
        <dbReference type="EMBL" id="KAF0710155.1"/>
    </source>
</evidence>
<name>A0A485KDM3_9STRA</name>
<reference evidence="3 4" key="1">
    <citation type="submission" date="2019-03" db="EMBL/GenBank/DDBJ databases">
        <authorList>
            <person name="Gaulin E."/>
            <person name="Dumas B."/>
        </authorList>
    </citation>
    <scope>NUCLEOTIDE SEQUENCE [LARGE SCALE GENOMIC DNA]</scope>
    <source>
        <strain evidence="3">CBS 568.67</strain>
    </source>
</reference>
<reference evidence="2" key="2">
    <citation type="submission" date="2019-06" db="EMBL/GenBank/DDBJ databases">
        <title>Genomics analysis of Aphanomyces spp. identifies a new class of oomycete effector associated with host adaptation.</title>
        <authorList>
            <person name="Gaulin E."/>
        </authorList>
    </citation>
    <scope>NUCLEOTIDE SEQUENCE</scope>
    <source>
        <strain evidence="2">CBS 578.67</strain>
    </source>
</reference>
<evidence type="ECO:0000313" key="3">
    <source>
        <dbReference type="EMBL" id="VFT82652.1"/>
    </source>
</evidence>
<gene>
    <name evidence="3" type="primary">Aste57867_5606</name>
    <name evidence="2" type="ORF">As57867_005593</name>
    <name evidence="3" type="ORF">ASTE57867_5606</name>
</gene>
<dbReference type="AlphaFoldDB" id="A0A485KDM3"/>
<accession>A0A485KDM3</accession>
<dbReference type="Proteomes" id="UP000332933">
    <property type="component" value="Unassembled WGS sequence"/>
</dbReference>
<feature type="region of interest" description="Disordered" evidence="1">
    <location>
        <begin position="159"/>
        <end position="183"/>
    </location>
</feature>
<evidence type="ECO:0000256" key="1">
    <source>
        <dbReference type="SAM" id="MobiDB-lite"/>
    </source>
</evidence>
<dbReference type="OrthoDB" id="10285263at2759"/>
<proteinExistence type="predicted"/>
<keyword evidence="4" id="KW-1185">Reference proteome</keyword>
<sequence length="237" mass="26136">MLGPDTLPPPTARFTEVLAVKTTIETDEPHLRRGGAAANDGDDIIMVMPDDYNLSMLRKQLNQIGVSHHHHMNSEKRCGATSPSVHFATLTFVQPTTPPTSPQPKDLLRHHLKNRTKVDPTATNNCHVLFLDGMDVRGHGAAAPGDALRHIDRHHTAYREGLRKRKSTHLGDSDDDDDGIPPPLVMEEVEDDDDEVAKAENLKFQRSVQKLAAFERDAYNAFQQPEGGRIGGFAACS</sequence>